<proteinExistence type="predicted"/>
<evidence type="ECO:0000256" key="6">
    <source>
        <dbReference type="SAM" id="Phobius"/>
    </source>
</evidence>
<organism evidence="8 9">
    <name type="scientific">Agaribacter marinus</name>
    <dbReference type="NCBI Taxonomy" id="1431249"/>
    <lineage>
        <taxon>Bacteria</taxon>
        <taxon>Pseudomonadati</taxon>
        <taxon>Pseudomonadota</taxon>
        <taxon>Gammaproteobacteria</taxon>
        <taxon>Alteromonadales</taxon>
        <taxon>Alteromonadaceae</taxon>
        <taxon>Agaribacter</taxon>
    </lineage>
</organism>
<dbReference type="SUPFAM" id="SSF53448">
    <property type="entry name" value="Nucleotide-diphospho-sugar transferases"/>
    <property type="match status" value="1"/>
</dbReference>
<dbReference type="InterPro" id="IPR029044">
    <property type="entry name" value="Nucleotide-diphossugar_trans"/>
</dbReference>
<evidence type="ECO:0000259" key="7">
    <source>
        <dbReference type="Pfam" id="PF00535"/>
    </source>
</evidence>
<keyword evidence="4" id="KW-0808">Transferase</keyword>
<keyword evidence="6" id="KW-0812">Transmembrane</keyword>
<dbReference type="GO" id="GO:0016757">
    <property type="term" value="F:glycosyltransferase activity"/>
    <property type="evidence" value="ECO:0007669"/>
    <property type="project" value="UniProtKB-KW"/>
</dbReference>
<dbReference type="PANTHER" id="PTHR43646">
    <property type="entry name" value="GLYCOSYLTRANSFERASE"/>
    <property type="match status" value="1"/>
</dbReference>
<keyword evidence="6" id="KW-1133">Transmembrane helix</keyword>
<dbReference type="GO" id="GO:0005886">
    <property type="term" value="C:plasma membrane"/>
    <property type="evidence" value="ECO:0007669"/>
    <property type="project" value="UniProtKB-SubCell"/>
</dbReference>
<comment type="caution">
    <text evidence="8">The sequence shown here is derived from an EMBL/GenBank/DDBJ whole genome shotgun (WGS) entry which is preliminary data.</text>
</comment>
<evidence type="ECO:0000256" key="3">
    <source>
        <dbReference type="ARBA" id="ARBA00022676"/>
    </source>
</evidence>
<dbReference type="EMBL" id="BSOT01000005">
    <property type="protein sequence ID" value="GLR70923.1"/>
    <property type="molecule type" value="Genomic_DNA"/>
</dbReference>
<dbReference type="Gene3D" id="3.90.550.10">
    <property type="entry name" value="Spore Coat Polysaccharide Biosynthesis Protein SpsA, Chain A"/>
    <property type="match status" value="1"/>
</dbReference>
<comment type="subcellular location">
    <subcellularLocation>
        <location evidence="1">Cell membrane</location>
    </subcellularLocation>
</comment>
<evidence type="ECO:0000256" key="2">
    <source>
        <dbReference type="ARBA" id="ARBA00022475"/>
    </source>
</evidence>
<reference evidence="8" key="1">
    <citation type="journal article" date="2014" name="Int. J. Syst. Evol. Microbiol.">
        <title>Complete genome sequence of Corynebacterium casei LMG S-19264T (=DSM 44701T), isolated from a smear-ripened cheese.</title>
        <authorList>
            <consortium name="US DOE Joint Genome Institute (JGI-PGF)"/>
            <person name="Walter F."/>
            <person name="Albersmeier A."/>
            <person name="Kalinowski J."/>
            <person name="Ruckert C."/>
        </authorList>
    </citation>
    <scope>NUCLEOTIDE SEQUENCE</scope>
    <source>
        <strain evidence="8">NBRC 110023</strain>
    </source>
</reference>
<feature type="domain" description="Glycosyltransferase 2-like" evidence="7">
    <location>
        <begin position="16"/>
        <end position="135"/>
    </location>
</feature>
<protein>
    <recommendedName>
        <fullName evidence="7">Glycosyltransferase 2-like domain-containing protein</fullName>
    </recommendedName>
</protein>
<dbReference type="RefSeq" id="WP_284217199.1">
    <property type="nucleotide sequence ID" value="NZ_BSOT01000005.1"/>
</dbReference>
<name>A0AA37WIF1_9ALTE</name>
<accession>A0AA37WIF1</accession>
<gene>
    <name evidence="8" type="ORF">GCM10007852_18310</name>
</gene>
<reference evidence="8" key="2">
    <citation type="submission" date="2023-01" db="EMBL/GenBank/DDBJ databases">
        <title>Draft genome sequence of Agaribacter marinus strain NBRC 110023.</title>
        <authorList>
            <person name="Sun Q."/>
            <person name="Mori K."/>
        </authorList>
    </citation>
    <scope>NUCLEOTIDE SEQUENCE</scope>
    <source>
        <strain evidence="8">NBRC 110023</strain>
    </source>
</reference>
<evidence type="ECO:0000313" key="8">
    <source>
        <dbReference type="EMBL" id="GLR70923.1"/>
    </source>
</evidence>
<dbReference type="AlphaFoldDB" id="A0AA37WIF1"/>
<dbReference type="InterPro" id="IPR001173">
    <property type="entry name" value="Glyco_trans_2-like"/>
</dbReference>
<keyword evidence="9" id="KW-1185">Reference proteome</keyword>
<sequence>MSNSDELQANANIDISFIIPHMGREEMLIDTLSSISAQQFDLSCIEIWIVTKNKQLQDETFNAADTVQLNVIYADTNITISHQRNIGAKHAKGEFLAFLDADIGLADNWIQAMLEKLSSDKNIKLVSAIQKNSENAPPLERLRTALSNADVDCKVEFLPGRNLLLHKTTFAAVGGFPEHLETCEDYVFTQAVSEIGQLFYSADSHYVHIGEDKAFSQMAEKEVWRGLSNIASVKGRTVPLSEWPSFFAPPLFTFGIIFLCLLSIGGWFIFAAIAAIGAFSILALYSVRLSRIAKGDPTFATILKFYSIYFPARTWGTIKGLFQR</sequence>
<evidence type="ECO:0000313" key="9">
    <source>
        <dbReference type="Proteomes" id="UP001156601"/>
    </source>
</evidence>
<evidence type="ECO:0000256" key="4">
    <source>
        <dbReference type="ARBA" id="ARBA00022679"/>
    </source>
</evidence>
<dbReference type="Pfam" id="PF00535">
    <property type="entry name" value="Glycos_transf_2"/>
    <property type="match status" value="1"/>
</dbReference>
<keyword evidence="5 6" id="KW-0472">Membrane</keyword>
<dbReference type="PANTHER" id="PTHR43646:SF2">
    <property type="entry name" value="GLYCOSYLTRANSFERASE 2-LIKE DOMAIN-CONTAINING PROTEIN"/>
    <property type="match status" value="1"/>
</dbReference>
<feature type="transmembrane region" description="Helical" evidence="6">
    <location>
        <begin position="251"/>
        <end position="284"/>
    </location>
</feature>
<dbReference type="CDD" id="cd00761">
    <property type="entry name" value="Glyco_tranf_GTA_type"/>
    <property type="match status" value="1"/>
</dbReference>
<keyword evidence="3" id="KW-0328">Glycosyltransferase</keyword>
<evidence type="ECO:0000256" key="1">
    <source>
        <dbReference type="ARBA" id="ARBA00004236"/>
    </source>
</evidence>
<dbReference type="Proteomes" id="UP001156601">
    <property type="component" value="Unassembled WGS sequence"/>
</dbReference>
<evidence type="ECO:0000256" key="5">
    <source>
        <dbReference type="ARBA" id="ARBA00023136"/>
    </source>
</evidence>
<keyword evidence="2" id="KW-1003">Cell membrane</keyword>